<evidence type="ECO:0000256" key="3">
    <source>
        <dbReference type="ARBA" id="ARBA00023080"/>
    </source>
</evidence>
<dbReference type="RefSeq" id="WP_183414857.1">
    <property type="nucleotide sequence ID" value="NZ_JACHXA010000001.1"/>
</dbReference>
<dbReference type="EMBL" id="JACHXA010000001">
    <property type="protein sequence ID" value="MBB3064039.1"/>
    <property type="molecule type" value="Genomic_DNA"/>
</dbReference>
<comment type="cofactor">
    <cofactor evidence="1 4">
        <name>a divalent metal cation</name>
        <dbReference type="ChEBI" id="CHEBI:60240"/>
    </cofactor>
</comment>
<organism evidence="5 6">
    <name type="scientific">Limibacillus halophilus</name>
    <dbReference type="NCBI Taxonomy" id="1579333"/>
    <lineage>
        <taxon>Bacteria</taxon>
        <taxon>Pseudomonadati</taxon>
        <taxon>Pseudomonadota</taxon>
        <taxon>Alphaproteobacteria</taxon>
        <taxon>Rhodospirillales</taxon>
        <taxon>Rhodovibrionaceae</taxon>
        <taxon>Limibacillus</taxon>
    </lineage>
</organism>
<feature type="active site" description="Proton acceptor" evidence="4">
    <location>
        <position position="76"/>
    </location>
</feature>
<comment type="catalytic activity">
    <reaction evidence="4">
        <text>a 2'-deoxyribonucleoside 5'-triphosphate + H2O = a 2'-deoxyribonucleoside 5'-phosphate + diphosphate + H(+)</text>
        <dbReference type="Rhea" id="RHEA:44644"/>
        <dbReference type="ChEBI" id="CHEBI:15377"/>
        <dbReference type="ChEBI" id="CHEBI:15378"/>
        <dbReference type="ChEBI" id="CHEBI:33019"/>
        <dbReference type="ChEBI" id="CHEBI:61560"/>
        <dbReference type="ChEBI" id="CHEBI:65317"/>
        <dbReference type="EC" id="3.6.1.9"/>
    </reaction>
</comment>
<evidence type="ECO:0000256" key="2">
    <source>
        <dbReference type="ARBA" id="ARBA00022801"/>
    </source>
</evidence>
<comment type="caution">
    <text evidence="4">Lacks conserved residue(s) required for the propagation of feature annotation.</text>
</comment>
<dbReference type="PIRSF" id="PIRSF006305">
    <property type="entry name" value="Maf"/>
    <property type="match status" value="1"/>
</dbReference>
<dbReference type="PANTHER" id="PTHR43213">
    <property type="entry name" value="BIFUNCTIONAL DTTP/UTP PYROPHOSPHATASE/METHYLTRANSFERASE PROTEIN-RELATED"/>
    <property type="match status" value="1"/>
</dbReference>
<dbReference type="GO" id="GO:0047429">
    <property type="term" value="F:nucleoside triphosphate diphosphatase activity"/>
    <property type="evidence" value="ECO:0007669"/>
    <property type="project" value="UniProtKB-EC"/>
</dbReference>
<dbReference type="Proteomes" id="UP000581135">
    <property type="component" value="Unassembled WGS sequence"/>
</dbReference>
<proteinExistence type="inferred from homology"/>
<reference evidence="5 6" key="1">
    <citation type="submission" date="2020-08" db="EMBL/GenBank/DDBJ databases">
        <title>Genomic Encyclopedia of Type Strains, Phase III (KMG-III): the genomes of soil and plant-associated and newly described type strains.</title>
        <authorList>
            <person name="Whitman W."/>
        </authorList>
    </citation>
    <scope>NUCLEOTIDE SEQUENCE [LARGE SCALE GENOMIC DNA]</scope>
    <source>
        <strain evidence="5 6">CECT 8803</strain>
    </source>
</reference>
<protein>
    <recommendedName>
        <fullName evidence="4">Nucleoside triphosphate pyrophosphatase</fullName>
        <ecNumber evidence="4">3.6.1.9</ecNumber>
    </recommendedName>
    <alternativeName>
        <fullName evidence="4">Nucleotide pyrophosphatase</fullName>
        <shortName evidence="4">Nucleotide PPase</shortName>
    </alternativeName>
</protein>
<dbReference type="InterPro" id="IPR003697">
    <property type="entry name" value="Maf-like"/>
</dbReference>
<comment type="catalytic activity">
    <reaction evidence="4">
        <text>a ribonucleoside 5'-triphosphate + H2O = a ribonucleoside 5'-phosphate + diphosphate + H(+)</text>
        <dbReference type="Rhea" id="RHEA:23996"/>
        <dbReference type="ChEBI" id="CHEBI:15377"/>
        <dbReference type="ChEBI" id="CHEBI:15378"/>
        <dbReference type="ChEBI" id="CHEBI:33019"/>
        <dbReference type="ChEBI" id="CHEBI:58043"/>
        <dbReference type="ChEBI" id="CHEBI:61557"/>
        <dbReference type="EC" id="3.6.1.9"/>
    </reaction>
</comment>
<gene>
    <name evidence="5" type="ORF">FHR98_000304</name>
</gene>
<dbReference type="AlphaFoldDB" id="A0A839SQ23"/>
<dbReference type="InterPro" id="IPR029001">
    <property type="entry name" value="ITPase-like_fam"/>
</dbReference>
<dbReference type="Pfam" id="PF02545">
    <property type="entry name" value="Maf"/>
    <property type="match status" value="1"/>
</dbReference>
<dbReference type="GO" id="GO:0005737">
    <property type="term" value="C:cytoplasm"/>
    <property type="evidence" value="ECO:0007669"/>
    <property type="project" value="UniProtKB-SubCell"/>
</dbReference>
<comment type="similarity">
    <text evidence="4">Belongs to the Maf family.</text>
</comment>
<dbReference type="SUPFAM" id="SSF52972">
    <property type="entry name" value="ITPase-like"/>
    <property type="match status" value="1"/>
</dbReference>
<keyword evidence="6" id="KW-1185">Reference proteome</keyword>
<dbReference type="Gene3D" id="3.90.950.10">
    <property type="match status" value="1"/>
</dbReference>
<keyword evidence="4" id="KW-0963">Cytoplasm</keyword>
<evidence type="ECO:0000313" key="5">
    <source>
        <dbReference type="EMBL" id="MBB3064039.1"/>
    </source>
</evidence>
<comment type="caution">
    <text evidence="5">The sequence shown here is derived from an EMBL/GenBank/DDBJ whole genome shotgun (WGS) entry which is preliminary data.</text>
</comment>
<dbReference type="GO" id="GO:0009117">
    <property type="term" value="P:nucleotide metabolic process"/>
    <property type="evidence" value="ECO:0007669"/>
    <property type="project" value="UniProtKB-KW"/>
</dbReference>
<dbReference type="EC" id="3.6.1.9" evidence="4"/>
<evidence type="ECO:0000313" key="6">
    <source>
        <dbReference type="Proteomes" id="UP000581135"/>
    </source>
</evidence>
<dbReference type="CDD" id="cd00555">
    <property type="entry name" value="Maf"/>
    <property type="match status" value="1"/>
</dbReference>
<evidence type="ECO:0000256" key="1">
    <source>
        <dbReference type="ARBA" id="ARBA00001968"/>
    </source>
</evidence>
<evidence type="ECO:0000256" key="4">
    <source>
        <dbReference type="HAMAP-Rule" id="MF_00528"/>
    </source>
</evidence>
<dbReference type="PANTHER" id="PTHR43213:SF5">
    <property type="entry name" value="BIFUNCTIONAL DTTP_UTP PYROPHOSPHATASE_METHYLTRANSFERASE PROTEIN-RELATED"/>
    <property type="match status" value="1"/>
</dbReference>
<keyword evidence="2 4" id="KW-0378">Hydrolase</keyword>
<comment type="function">
    <text evidence="4">Nucleoside triphosphate pyrophosphatase. May have a dual role in cell division arrest and in preventing the incorporation of modified nucleotides into cellular nucleic acids.</text>
</comment>
<dbReference type="HAMAP" id="MF_00528">
    <property type="entry name" value="Maf"/>
    <property type="match status" value="1"/>
</dbReference>
<keyword evidence="3 4" id="KW-0546">Nucleotide metabolism</keyword>
<name>A0A839SQ23_9PROT</name>
<accession>A0A839SQ23</accession>
<sequence length="199" mass="22009">MSPSVILASASRSRQRLLADAGVEVVAEPAPVDEAEVKEALRAEGANALQVAETLAELKARHVSRRHPETLVIGADQMLVCEKVWFDKPGDMTQAADHLRQLAGKRHELLTAVSVMRGGEVLWHHNDMARLTMRPFNDVFIKDYLAEVGDLALQSVGAYQLEGRGAQLFQKVEGDFFTILGLPLLPLLDFLRNHEVVPR</sequence>
<comment type="subcellular location">
    <subcellularLocation>
        <location evidence="4">Cytoplasm</location>
    </subcellularLocation>
</comment>